<evidence type="ECO:0000313" key="2">
    <source>
        <dbReference type="EMBL" id="QEC75244.1"/>
    </source>
</evidence>
<organism evidence="2 3">
    <name type="scientific">Mucilaginibacter ginsenosidivorax</name>
    <dbReference type="NCBI Taxonomy" id="862126"/>
    <lineage>
        <taxon>Bacteria</taxon>
        <taxon>Pseudomonadati</taxon>
        <taxon>Bacteroidota</taxon>
        <taxon>Sphingobacteriia</taxon>
        <taxon>Sphingobacteriales</taxon>
        <taxon>Sphingobacteriaceae</taxon>
        <taxon>Mucilaginibacter</taxon>
    </lineage>
</organism>
<gene>
    <name evidence="2" type="ORF">FSB76_04560</name>
</gene>
<evidence type="ECO:0000256" key="1">
    <source>
        <dbReference type="SAM" id="Phobius"/>
    </source>
</evidence>
<keyword evidence="3" id="KW-1185">Reference proteome</keyword>
<keyword evidence="1" id="KW-0472">Membrane</keyword>
<keyword evidence="1" id="KW-1133">Transmembrane helix</keyword>
<dbReference type="KEGG" id="mgk:FSB76_04560"/>
<dbReference type="AlphaFoldDB" id="A0A5B8VUB9"/>
<accession>A0A5B8VUB9</accession>
<feature type="transmembrane region" description="Helical" evidence="1">
    <location>
        <begin position="158"/>
        <end position="177"/>
    </location>
</feature>
<name>A0A5B8VUB9_9SPHI</name>
<proteinExistence type="predicted"/>
<dbReference type="Proteomes" id="UP000321362">
    <property type="component" value="Chromosome"/>
</dbReference>
<evidence type="ECO:0000313" key="3">
    <source>
        <dbReference type="Proteomes" id="UP000321362"/>
    </source>
</evidence>
<sequence length="402" mass="45546">MKLKTGKDEIVYLLTKVVLKYEAATGQGIKRNTNRKNYEDLARMLSEISNGLPNTSETLFHNYYPPGENNASAVYPFRKYDITGGQLKDAINGIVSNPRPFLVDACYIYLYGQGRKGFAQKPVDAGLVDEPAAVEVPIVDVLPIKSSILLLSKKIKTYRAIVILLCFILLAGGIFWAEENSKEKKLFRDLSILPYQPSSAEIDSLEGIWLCYTGSPQARTYDAGRFHKIVSNIMDVKYQDGYFKFIRYGSNFEHAGYMQFEAPWLVSIHSHVVNARDSIESPKLSLMRLDEGRPYVDVISASWNFDQGKKNRIIGIRELFIKQGKRGRIEEIINTPQNAACSCKIIKWQSPGNAVRFFYLKNELLDTIGDKRLKQTLDEKSILLSRPGDTSLLLPKHFTNTH</sequence>
<protein>
    <submittedName>
        <fullName evidence="2">Uncharacterized protein</fullName>
    </submittedName>
</protein>
<dbReference type="OrthoDB" id="741750at2"/>
<dbReference type="EMBL" id="CP042437">
    <property type="protein sequence ID" value="QEC75244.1"/>
    <property type="molecule type" value="Genomic_DNA"/>
</dbReference>
<reference evidence="2 3" key="1">
    <citation type="journal article" date="2013" name="J. Microbiol.">
        <title>Mucilaginibacter ginsenosidivorax sp. nov., with ginsenoside converting activity isolated from sediment.</title>
        <authorList>
            <person name="Kim J.K."/>
            <person name="Choi T.E."/>
            <person name="Liu Q.M."/>
            <person name="Park H.Y."/>
            <person name="Yi T.H."/>
            <person name="Yoon M.H."/>
            <person name="Kim S.C."/>
            <person name="Im W.T."/>
        </authorList>
    </citation>
    <scope>NUCLEOTIDE SEQUENCE [LARGE SCALE GENOMIC DNA]</scope>
    <source>
        <strain evidence="2 3">KHI28</strain>
    </source>
</reference>
<keyword evidence="1" id="KW-0812">Transmembrane</keyword>